<feature type="active site" description="Charge relay system" evidence="5">
    <location>
        <position position="167"/>
    </location>
</feature>
<evidence type="ECO:0000313" key="11">
    <source>
        <dbReference type="Proteomes" id="UP000680866"/>
    </source>
</evidence>
<dbReference type="InterPro" id="IPR036852">
    <property type="entry name" value="Peptidase_S8/S53_dom_sf"/>
</dbReference>
<organism evidence="10 11">
    <name type="scientific">Polymorphospora rubra</name>
    <dbReference type="NCBI Taxonomy" id="338584"/>
    <lineage>
        <taxon>Bacteria</taxon>
        <taxon>Bacillati</taxon>
        <taxon>Actinomycetota</taxon>
        <taxon>Actinomycetes</taxon>
        <taxon>Micromonosporales</taxon>
        <taxon>Micromonosporaceae</taxon>
        <taxon>Polymorphospora</taxon>
    </lineage>
</organism>
<dbReference type="PRINTS" id="PR00723">
    <property type="entry name" value="SUBTILISIN"/>
</dbReference>
<evidence type="ECO:0000256" key="1">
    <source>
        <dbReference type="ARBA" id="ARBA00011073"/>
    </source>
</evidence>
<dbReference type="RefSeq" id="WP_212816695.1">
    <property type="nucleotide sequence ID" value="NZ_AP023359.1"/>
</dbReference>
<evidence type="ECO:0000256" key="7">
    <source>
        <dbReference type="SAM" id="SignalP"/>
    </source>
</evidence>
<accession>A0A810N459</accession>
<keyword evidence="4 5" id="KW-0720">Serine protease</keyword>
<dbReference type="Gene3D" id="3.40.50.200">
    <property type="entry name" value="Peptidase S8/S53 domain"/>
    <property type="match status" value="1"/>
</dbReference>
<dbReference type="PANTHER" id="PTHR43806">
    <property type="entry name" value="PEPTIDASE S8"/>
    <property type="match status" value="1"/>
</dbReference>
<dbReference type="InterPro" id="IPR015500">
    <property type="entry name" value="Peptidase_S8_subtilisin-rel"/>
</dbReference>
<name>A0A810N459_9ACTN</name>
<gene>
    <name evidence="10" type="ORF">Prubr_43750</name>
</gene>
<feature type="domain" description="Inhibitor I9" evidence="9">
    <location>
        <begin position="88"/>
        <end position="119"/>
    </location>
</feature>
<dbReference type="Pfam" id="PF00082">
    <property type="entry name" value="Peptidase_S8"/>
    <property type="match status" value="1"/>
</dbReference>
<evidence type="ECO:0000259" key="8">
    <source>
        <dbReference type="Pfam" id="PF00082"/>
    </source>
</evidence>
<keyword evidence="7" id="KW-0732">Signal</keyword>
<reference evidence="10" key="1">
    <citation type="submission" date="2020-08" db="EMBL/GenBank/DDBJ databases">
        <title>Whole genome shotgun sequence of Polymorphospora rubra NBRC 101157.</title>
        <authorList>
            <person name="Komaki H."/>
            <person name="Tamura T."/>
        </authorList>
    </citation>
    <scope>NUCLEOTIDE SEQUENCE</scope>
    <source>
        <strain evidence="10">NBRC 101157</strain>
    </source>
</reference>
<keyword evidence="11" id="KW-1185">Reference proteome</keyword>
<keyword evidence="3 5" id="KW-0378">Hydrolase</keyword>
<dbReference type="KEGG" id="pry:Prubr_43750"/>
<dbReference type="InterPro" id="IPR034193">
    <property type="entry name" value="PCSK9_ProteinaseK-like"/>
</dbReference>
<feature type="domain" description="Peptidase S8/S53" evidence="8">
    <location>
        <begin position="164"/>
        <end position="388"/>
    </location>
</feature>
<evidence type="ECO:0000256" key="3">
    <source>
        <dbReference type="ARBA" id="ARBA00022801"/>
    </source>
</evidence>
<dbReference type="FunFam" id="3.40.50.200:FF:000014">
    <property type="entry name" value="Proteinase K"/>
    <property type="match status" value="1"/>
</dbReference>
<dbReference type="PROSITE" id="PS00136">
    <property type="entry name" value="SUBTILASE_ASP"/>
    <property type="match status" value="1"/>
</dbReference>
<dbReference type="InterPro" id="IPR050131">
    <property type="entry name" value="Peptidase_S8_subtilisin-like"/>
</dbReference>
<dbReference type="EMBL" id="AP023359">
    <property type="protein sequence ID" value="BCJ67354.1"/>
    <property type="molecule type" value="Genomic_DNA"/>
</dbReference>
<dbReference type="InterPro" id="IPR022398">
    <property type="entry name" value="Peptidase_S8_His-AS"/>
</dbReference>
<dbReference type="InterPro" id="IPR000209">
    <property type="entry name" value="Peptidase_S8/S53_dom"/>
</dbReference>
<evidence type="ECO:0000256" key="4">
    <source>
        <dbReference type="ARBA" id="ARBA00022825"/>
    </source>
</evidence>
<feature type="active site" description="Charge relay system" evidence="5">
    <location>
        <position position="198"/>
    </location>
</feature>
<dbReference type="GO" id="GO:0004252">
    <property type="term" value="F:serine-type endopeptidase activity"/>
    <property type="evidence" value="ECO:0007669"/>
    <property type="project" value="UniProtKB-UniRule"/>
</dbReference>
<keyword evidence="2 5" id="KW-0645">Protease</keyword>
<proteinExistence type="inferred from homology"/>
<feature type="active site" description="Charge relay system" evidence="5">
    <location>
        <position position="348"/>
    </location>
</feature>
<dbReference type="InterPro" id="IPR023828">
    <property type="entry name" value="Peptidase_S8_Ser-AS"/>
</dbReference>
<evidence type="ECO:0000256" key="5">
    <source>
        <dbReference type="PROSITE-ProRule" id="PRU01240"/>
    </source>
</evidence>
<dbReference type="GO" id="GO:0005615">
    <property type="term" value="C:extracellular space"/>
    <property type="evidence" value="ECO:0007669"/>
    <property type="project" value="TreeGrafter"/>
</dbReference>
<dbReference type="SUPFAM" id="SSF52743">
    <property type="entry name" value="Subtilisin-like"/>
    <property type="match status" value="1"/>
</dbReference>
<evidence type="ECO:0000256" key="2">
    <source>
        <dbReference type="ARBA" id="ARBA00022670"/>
    </source>
</evidence>
<dbReference type="PANTHER" id="PTHR43806:SF11">
    <property type="entry name" value="CEREVISIN-RELATED"/>
    <property type="match status" value="1"/>
</dbReference>
<dbReference type="Pfam" id="PF05922">
    <property type="entry name" value="Inhibitor_I9"/>
    <property type="match status" value="1"/>
</dbReference>
<dbReference type="SUPFAM" id="SSF54897">
    <property type="entry name" value="Protease propeptides/inhibitors"/>
    <property type="match status" value="1"/>
</dbReference>
<dbReference type="InterPro" id="IPR037045">
    <property type="entry name" value="S8pro/Inhibitor_I9_sf"/>
</dbReference>
<feature type="chain" id="PRO_5032869315" evidence="7">
    <location>
        <begin position="35"/>
        <end position="403"/>
    </location>
</feature>
<dbReference type="AlphaFoldDB" id="A0A810N459"/>
<dbReference type="InterPro" id="IPR010259">
    <property type="entry name" value="S8pro/Inhibitor_I9"/>
</dbReference>
<dbReference type="Proteomes" id="UP000680866">
    <property type="component" value="Chromosome"/>
</dbReference>
<feature type="signal peptide" evidence="7">
    <location>
        <begin position="1"/>
        <end position="34"/>
    </location>
</feature>
<dbReference type="PROSITE" id="PS00138">
    <property type="entry name" value="SUBTILASE_SER"/>
    <property type="match status" value="1"/>
</dbReference>
<protein>
    <submittedName>
        <fullName evidence="10">Uncharacterized protein</fullName>
    </submittedName>
</protein>
<dbReference type="PROSITE" id="PS51892">
    <property type="entry name" value="SUBTILASE"/>
    <property type="match status" value="1"/>
</dbReference>
<comment type="similarity">
    <text evidence="1 5 6">Belongs to the peptidase S8 family.</text>
</comment>
<evidence type="ECO:0000259" key="9">
    <source>
        <dbReference type="Pfam" id="PF05922"/>
    </source>
</evidence>
<dbReference type="InterPro" id="IPR023827">
    <property type="entry name" value="Peptidase_S8_Asp-AS"/>
</dbReference>
<evidence type="ECO:0000313" key="10">
    <source>
        <dbReference type="EMBL" id="BCJ67354.1"/>
    </source>
</evidence>
<sequence length="403" mass="41151">MPPTRSWRPRLLALTAASATVLATVVAVPAPAQAAAGAAYRAAAVPITAPAVDRNTTLIPGSYLVTFRDGADPSVALRALRANASVDFGKGLNGFAANLSSAQVKELSHSADVVSIEQNAWHENVLDATQANPPSWGIDRIDQTNLPLSASYTYNATGAGVHAYIIDSGVDPAHPNFGGRASFDFNSVDTNNTDCNNHGTHVAGTIGATSYGVAKSVRLHGVKWLNCAGGGSTAGAVAAVNWVTNNHIKPAVANTSWNMTYSATLATALTSMMNAGVFLATSAGNTGGNSCDRLPRNLTASLVVAASTSTDARATYSSVGPCVDIYGPGSAIVSTLPGNRTGSMNGTSMATPHAAGIAVLYKATYGDASQATVHAWIVNNATTGVVTGSLSGTPNRLLNKRSL</sequence>
<dbReference type="Gene3D" id="3.30.70.80">
    <property type="entry name" value="Peptidase S8 propeptide/proteinase inhibitor I9"/>
    <property type="match status" value="1"/>
</dbReference>
<dbReference type="PROSITE" id="PS00137">
    <property type="entry name" value="SUBTILASE_HIS"/>
    <property type="match status" value="1"/>
</dbReference>
<evidence type="ECO:0000256" key="6">
    <source>
        <dbReference type="RuleBase" id="RU003355"/>
    </source>
</evidence>
<dbReference type="CDD" id="cd04077">
    <property type="entry name" value="Peptidases_S8_PCSK9_ProteinaseK_like"/>
    <property type="match status" value="1"/>
</dbReference>
<dbReference type="GO" id="GO:0006508">
    <property type="term" value="P:proteolysis"/>
    <property type="evidence" value="ECO:0007669"/>
    <property type="project" value="UniProtKB-KW"/>
</dbReference>